<dbReference type="GO" id="GO:0003676">
    <property type="term" value="F:nucleic acid binding"/>
    <property type="evidence" value="ECO:0007669"/>
    <property type="project" value="InterPro"/>
</dbReference>
<dbReference type="InterPro" id="IPR011335">
    <property type="entry name" value="Restrct_endonuc-II-like"/>
</dbReference>
<dbReference type="GO" id="GO:0004519">
    <property type="term" value="F:endonuclease activity"/>
    <property type="evidence" value="ECO:0007669"/>
    <property type="project" value="UniProtKB-KW"/>
</dbReference>
<dbReference type="InterPro" id="IPR011856">
    <property type="entry name" value="tRNA_endonuc-like_dom_sf"/>
</dbReference>
<keyword evidence="1" id="KW-0378">Hydrolase</keyword>
<accession>A0A3B0WTA4</accession>
<name>A0A3B0WTA4_9ZZZZ</name>
<dbReference type="PANTHER" id="PTHR34039:SF1">
    <property type="entry name" value="UPF0102 PROTEIN YRAN"/>
    <property type="match status" value="1"/>
</dbReference>
<dbReference type="Pfam" id="PF02021">
    <property type="entry name" value="UPF0102"/>
    <property type="match status" value="1"/>
</dbReference>
<protein>
    <submittedName>
        <fullName evidence="1">Predicted endonuclease distantly related to archaeal Holliday junction resolvase</fullName>
    </submittedName>
</protein>
<dbReference type="EMBL" id="UOFE01000027">
    <property type="protein sequence ID" value="VAW52399.1"/>
    <property type="molecule type" value="Genomic_DNA"/>
</dbReference>
<dbReference type="InterPro" id="IPR003509">
    <property type="entry name" value="UPF0102_YraN-like"/>
</dbReference>
<dbReference type="CDD" id="cd20736">
    <property type="entry name" value="PoNe_Nuclease"/>
    <property type="match status" value="1"/>
</dbReference>
<keyword evidence="1" id="KW-0255">Endonuclease</keyword>
<proteinExistence type="inferred from homology"/>
<dbReference type="HAMAP" id="MF_00048">
    <property type="entry name" value="UPF0102"/>
    <property type="match status" value="1"/>
</dbReference>
<reference evidence="1" key="1">
    <citation type="submission" date="2018-06" db="EMBL/GenBank/DDBJ databases">
        <authorList>
            <person name="Zhirakovskaya E."/>
        </authorList>
    </citation>
    <scope>NUCLEOTIDE SEQUENCE</scope>
</reference>
<gene>
    <name evidence="1" type="ORF">MNBD_GAMMA05-731</name>
</gene>
<keyword evidence="1" id="KW-0540">Nuclease</keyword>
<dbReference type="Gene3D" id="3.40.1350.10">
    <property type="match status" value="1"/>
</dbReference>
<evidence type="ECO:0000313" key="1">
    <source>
        <dbReference type="EMBL" id="VAW52399.1"/>
    </source>
</evidence>
<dbReference type="NCBIfam" id="TIGR00252">
    <property type="entry name" value="YraN family protein"/>
    <property type="match status" value="1"/>
</dbReference>
<dbReference type="NCBIfam" id="NF009150">
    <property type="entry name" value="PRK12497.1-3"/>
    <property type="match status" value="1"/>
</dbReference>
<organism evidence="1">
    <name type="scientific">hydrothermal vent metagenome</name>
    <dbReference type="NCBI Taxonomy" id="652676"/>
    <lineage>
        <taxon>unclassified sequences</taxon>
        <taxon>metagenomes</taxon>
        <taxon>ecological metagenomes</taxon>
    </lineage>
</organism>
<sequence>MKAAHLQQGEDAETACCHFLKSQGLKFVDKNFNSRFGEIDIIMLDKKTLVFIEVRFRKNDKFGGALESITPSKQNKLRRTAELYLQKNTQHENARFDVVSMSKNIQTNTDKQQYTFDWIANAF</sequence>
<dbReference type="AlphaFoldDB" id="A0A3B0WTA4"/>
<dbReference type="PANTHER" id="PTHR34039">
    <property type="entry name" value="UPF0102 PROTEIN YRAN"/>
    <property type="match status" value="1"/>
</dbReference>
<dbReference type="SUPFAM" id="SSF52980">
    <property type="entry name" value="Restriction endonuclease-like"/>
    <property type="match status" value="1"/>
</dbReference>